<dbReference type="GO" id="GO:0005886">
    <property type="term" value="C:plasma membrane"/>
    <property type="evidence" value="ECO:0007669"/>
    <property type="project" value="TreeGrafter"/>
</dbReference>
<dbReference type="GO" id="GO:0004143">
    <property type="term" value="F:ATP-dependent diacylglycerol kinase activity"/>
    <property type="evidence" value="ECO:0007669"/>
    <property type="project" value="TreeGrafter"/>
</dbReference>
<accession>A0AAW9SSJ4</accession>
<evidence type="ECO:0000313" key="4">
    <source>
        <dbReference type="EMBL" id="MEO3717058.1"/>
    </source>
</evidence>
<organism evidence="4 5">
    <name type="scientific">Corynebacterium amycolatum</name>
    <dbReference type="NCBI Taxonomy" id="43765"/>
    <lineage>
        <taxon>Bacteria</taxon>
        <taxon>Bacillati</taxon>
        <taxon>Actinomycetota</taxon>
        <taxon>Actinomycetes</taxon>
        <taxon>Mycobacteriales</taxon>
        <taxon>Corynebacteriaceae</taxon>
        <taxon>Corynebacterium</taxon>
    </lineage>
</organism>
<reference evidence="4" key="1">
    <citation type="submission" date="2023-05" db="EMBL/GenBank/DDBJ databases">
        <authorList>
            <person name="Du J."/>
        </authorList>
    </citation>
    <scope>NUCLEOTIDE SEQUENCE</scope>
    <source>
        <strain evidence="4">UMB1064</strain>
    </source>
</reference>
<protein>
    <submittedName>
        <fullName evidence="4">Diacylglycerol kinase family protein</fullName>
    </submittedName>
</protein>
<dbReference type="EMBL" id="JASOOY020000020">
    <property type="protein sequence ID" value="MEO3717058.1"/>
    <property type="molecule type" value="Genomic_DNA"/>
</dbReference>
<keyword evidence="4" id="KW-0418">Kinase</keyword>
<dbReference type="Proteomes" id="UP001223646">
    <property type="component" value="Unassembled WGS sequence"/>
</dbReference>
<comment type="similarity">
    <text evidence="2">Belongs to the diacylglycerol/lipid kinase family.</text>
</comment>
<dbReference type="InterPro" id="IPR017438">
    <property type="entry name" value="ATP-NAD_kinase_N"/>
</dbReference>
<dbReference type="SUPFAM" id="SSF111331">
    <property type="entry name" value="NAD kinase/diacylglycerol kinase-like"/>
    <property type="match status" value="1"/>
</dbReference>
<dbReference type="SMART" id="SM00046">
    <property type="entry name" value="DAGKc"/>
    <property type="match status" value="1"/>
</dbReference>
<dbReference type="Pfam" id="PF00781">
    <property type="entry name" value="DAGK_cat"/>
    <property type="match status" value="1"/>
</dbReference>
<keyword evidence="4" id="KW-0808">Transferase</keyword>
<dbReference type="Gene3D" id="3.40.50.10330">
    <property type="entry name" value="Probable inorganic polyphosphate/atp-NAD kinase, domain 1"/>
    <property type="match status" value="1"/>
</dbReference>
<comment type="cofactor">
    <cofactor evidence="1">
        <name>Mg(2+)</name>
        <dbReference type="ChEBI" id="CHEBI:18420"/>
    </cofactor>
</comment>
<feature type="domain" description="DAGKc" evidence="3">
    <location>
        <begin position="1"/>
        <end position="118"/>
    </location>
</feature>
<evidence type="ECO:0000259" key="3">
    <source>
        <dbReference type="PROSITE" id="PS50146"/>
    </source>
</evidence>
<evidence type="ECO:0000313" key="5">
    <source>
        <dbReference type="Proteomes" id="UP001223646"/>
    </source>
</evidence>
<gene>
    <name evidence="4" type="ORF">QP460_005580</name>
</gene>
<evidence type="ECO:0000256" key="2">
    <source>
        <dbReference type="ARBA" id="ARBA00005983"/>
    </source>
</evidence>
<dbReference type="InterPro" id="IPR016064">
    <property type="entry name" value="NAD/diacylglycerol_kinase_sf"/>
</dbReference>
<dbReference type="AlphaFoldDB" id="A0AAW9SSJ4"/>
<sequence>MRALLISNPNSTSNSARRMPSIVRALRSVDGIRLTSMFTAYPGHAEEMVAGITVRDYDVIISLGGDGTINEIVNGLMDSNPFSALSATELPAIATIPTGSANVLAGALGIPRDPVDAAWYIASLLRSRTRSAISVGHAAERCFVVNAGIGIDAEVISTMEQLRHNGTRAKAVRYLPAIFTAWNELRKSPPQITATIDGKEFGRDLAMAVVSNSNPWTFLGDLPIVTNPTVSLRRGLGFYGFTSLKGVTGLVAAANLAGFFTRLRSPFHIEARERRVDNAQHIQLTATAPLRLQLDGEYINQRDSLNIRVKQGAINFVARADDYTEDQFTKKVATRPVDERLLVVVTKKAMDRTRRLFSTSQKTEANPA</sequence>
<dbReference type="PANTHER" id="PTHR12358">
    <property type="entry name" value="SPHINGOSINE KINASE"/>
    <property type="match status" value="1"/>
</dbReference>
<dbReference type="InterPro" id="IPR050187">
    <property type="entry name" value="Lipid_Phosphate_FormReg"/>
</dbReference>
<dbReference type="PANTHER" id="PTHR12358:SF106">
    <property type="entry name" value="LIPID KINASE YEGS"/>
    <property type="match status" value="1"/>
</dbReference>
<name>A0AAW9SSJ4_CORAY</name>
<dbReference type="RefSeq" id="WP_284825900.1">
    <property type="nucleotide sequence ID" value="NZ_JASOOY020000020.1"/>
</dbReference>
<dbReference type="PROSITE" id="PS50146">
    <property type="entry name" value="DAGK"/>
    <property type="match status" value="1"/>
</dbReference>
<dbReference type="Gene3D" id="2.60.200.40">
    <property type="match status" value="1"/>
</dbReference>
<comment type="caution">
    <text evidence="4">The sequence shown here is derived from an EMBL/GenBank/DDBJ whole genome shotgun (WGS) entry which is preliminary data.</text>
</comment>
<proteinExistence type="inferred from homology"/>
<evidence type="ECO:0000256" key="1">
    <source>
        <dbReference type="ARBA" id="ARBA00001946"/>
    </source>
</evidence>
<dbReference type="InterPro" id="IPR001206">
    <property type="entry name" value="Diacylglycerol_kinase_cat_dom"/>
</dbReference>
<reference evidence="4" key="2">
    <citation type="submission" date="2024-05" db="EMBL/GenBank/DDBJ databases">
        <authorList>
            <person name="Wolfe A."/>
        </authorList>
    </citation>
    <scope>NUCLEOTIDE SEQUENCE</scope>
    <source>
        <strain evidence="4">UMB1064</strain>
    </source>
</reference>